<keyword evidence="1" id="KW-0812">Transmembrane</keyword>
<name>A0A840CAK6_9RHOB</name>
<keyword evidence="3" id="KW-1185">Reference proteome</keyword>
<reference evidence="2" key="1">
    <citation type="submission" date="2020-08" db="EMBL/GenBank/DDBJ databases">
        <title>Genomic Encyclopedia of Type Strains, Phase IV (KMG-IV): sequencing the most valuable type-strain genomes for metagenomic binning, comparative biology and taxonomic classification.</title>
        <authorList>
            <person name="Goeker M."/>
        </authorList>
    </citation>
    <scope>NUCLEOTIDE SEQUENCE [LARGE SCALE GENOMIC DNA]</scope>
    <source>
        <strain evidence="2">DSM 105040</strain>
    </source>
</reference>
<evidence type="ECO:0000256" key="1">
    <source>
        <dbReference type="SAM" id="Phobius"/>
    </source>
</evidence>
<accession>A0A840CAK6</accession>
<dbReference type="AlphaFoldDB" id="A0A840CAK6"/>
<comment type="caution">
    <text evidence="2">The sequence shown here is derived from an EMBL/GenBank/DDBJ whole genome shotgun (WGS) entry which is preliminary data.</text>
</comment>
<feature type="transmembrane region" description="Helical" evidence="1">
    <location>
        <begin position="12"/>
        <end position="32"/>
    </location>
</feature>
<protein>
    <submittedName>
        <fullName evidence="2">Uncharacterized membrane protein YhaH (DUF805 family)</fullName>
    </submittedName>
</protein>
<evidence type="ECO:0000313" key="3">
    <source>
        <dbReference type="Proteomes" id="UP000585681"/>
    </source>
</evidence>
<dbReference type="Proteomes" id="UP000585681">
    <property type="component" value="Unassembled WGS sequence"/>
</dbReference>
<keyword evidence="1" id="KW-0472">Membrane</keyword>
<gene>
    <name evidence="2" type="ORF">GGR17_000180</name>
</gene>
<dbReference type="RefSeq" id="WP_054538474.1">
    <property type="nucleotide sequence ID" value="NZ_JACIEQ010000001.1"/>
</dbReference>
<keyword evidence="1" id="KW-1133">Transmembrane helix</keyword>
<proteinExistence type="predicted"/>
<sequence>MRSHYYEVTGFPALVMMTIPALILIIPFFQLWKRTGHSGWISLLMLIPVVNLIIVYVLAFKAWPVDTAKGPDV</sequence>
<evidence type="ECO:0000313" key="2">
    <source>
        <dbReference type="EMBL" id="MBB4020389.1"/>
    </source>
</evidence>
<dbReference type="EMBL" id="JACIEQ010000001">
    <property type="protein sequence ID" value="MBB4020389.1"/>
    <property type="molecule type" value="Genomic_DNA"/>
</dbReference>
<organism evidence="2 3">
    <name type="scientific">Actibacterium naphthalenivorans</name>
    <dbReference type="NCBI Taxonomy" id="1614693"/>
    <lineage>
        <taxon>Bacteria</taxon>
        <taxon>Pseudomonadati</taxon>
        <taxon>Pseudomonadota</taxon>
        <taxon>Alphaproteobacteria</taxon>
        <taxon>Rhodobacterales</taxon>
        <taxon>Roseobacteraceae</taxon>
        <taxon>Actibacterium</taxon>
    </lineage>
</organism>
<feature type="transmembrane region" description="Helical" evidence="1">
    <location>
        <begin position="38"/>
        <end position="59"/>
    </location>
</feature>